<dbReference type="PANTHER" id="PTHR46796:SF15">
    <property type="entry name" value="BLL1074 PROTEIN"/>
    <property type="match status" value="1"/>
</dbReference>
<dbReference type="GO" id="GO:0043565">
    <property type="term" value="F:sequence-specific DNA binding"/>
    <property type="evidence" value="ECO:0007669"/>
    <property type="project" value="InterPro"/>
</dbReference>
<evidence type="ECO:0000256" key="2">
    <source>
        <dbReference type="ARBA" id="ARBA00023125"/>
    </source>
</evidence>
<reference evidence="5" key="2">
    <citation type="submission" date="2020-09" db="EMBL/GenBank/DDBJ databases">
        <authorList>
            <person name="Sun Q."/>
            <person name="Zhou Y."/>
        </authorList>
    </citation>
    <scope>NUCLEOTIDE SEQUENCE</scope>
    <source>
        <strain evidence="5">CGMCC 1.15519</strain>
    </source>
</reference>
<dbReference type="AlphaFoldDB" id="A0A916ZUC0"/>
<organism evidence="5 6">
    <name type="scientific">Sandarakinorhabdus glacialis</name>
    <dbReference type="NCBI Taxonomy" id="1614636"/>
    <lineage>
        <taxon>Bacteria</taxon>
        <taxon>Pseudomonadati</taxon>
        <taxon>Pseudomonadota</taxon>
        <taxon>Alphaproteobacteria</taxon>
        <taxon>Sphingomonadales</taxon>
        <taxon>Sphingosinicellaceae</taxon>
        <taxon>Sandarakinorhabdus</taxon>
    </lineage>
</organism>
<dbReference type="Pfam" id="PF12833">
    <property type="entry name" value="HTH_18"/>
    <property type="match status" value="1"/>
</dbReference>
<dbReference type="EMBL" id="BMJM01000007">
    <property type="protein sequence ID" value="GGE14635.1"/>
    <property type="molecule type" value="Genomic_DNA"/>
</dbReference>
<dbReference type="PROSITE" id="PS01124">
    <property type="entry name" value="HTH_ARAC_FAMILY_2"/>
    <property type="match status" value="1"/>
</dbReference>
<keyword evidence="3" id="KW-0804">Transcription</keyword>
<dbReference type="Gene3D" id="1.10.10.60">
    <property type="entry name" value="Homeodomain-like"/>
    <property type="match status" value="1"/>
</dbReference>
<dbReference type="Proteomes" id="UP000635071">
    <property type="component" value="Unassembled WGS sequence"/>
</dbReference>
<feature type="domain" description="HTH araC/xylS-type" evidence="4">
    <location>
        <begin position="168"/>
        <end position="266"/>
    </location>
</feature>
<dbReference type="SMART" id="SM00342">
    <property type="entry name" value="HTH_ARAC"/>
    <property type="match status" value="1"/>
</dbReference>
<proteinExistence type="predicted"/>
<evidence type="ECO:0000256" key="3">
    <source>
        <dbReference type="ARBA" id="ARBA00023163"/>
    </source>
</evidence>
<dbReference type="GO" id="GO:0003700">
    <property type="term" value="F:DNA-binding transcription factor activity"/>
    <property type="evidence" value="ECO:0007669"/>
    <property type="project" value="InterPro"/>
</dbReference>
<reference evidence="5" key="1">
    <citation type="journal article" date="2014" name="Int. J. Syst. Evol. Microbiol.">
        <title>Complete genome sequence of Corynebacterium casei LMG S-19264T (=DSM 44701T), isolated from a smear-ripened cheese.</title>
        <authorList>
            <consortium name="US DOE Joint Genome Institute (JGI-PGF)"/>
            <person name="Walter F."/>
            <person name="Albersmeier A."/>
            <person name="Kalinowski J."/>
            <person name="Ruckert C."/>
        </authorList>
    </citation>
    <scope>NUCLEOTIDE SEQUENCE</scope>
    <source>
        <strain evidence="5">CGMCC 1.15519</strain>
    </source>
</reference>
<protein>
    <recommendedName>
        <fullName evidence="4">HTH araC/xylS-type domain-containing protein</fullName>
    </recommendedName>
</protein>
<comment type="caution">
    <text evidence="5">The sequence shown here is derived from an EMBL/GenBank/DDBJ whole genome shotgun (WGS) entry which is preliminary data.</text>
</comment>
<dbReference type="InterPro" id="IPR050204">
    <property type="entry name" value="AraC_XylS_family_regulators"/>
</dbReference>
<dbReference type="InterPro" id="IPR018060">
    <property type="entry name" value="HTH_AraC"/>
</dbReference>
<evidence type="ECO:0000259" key="4">
    <source>
        <dbReference type="PROSITE" id="PS01124"/>
    </source>
</evidence>
<dbReference type="PANTHER" id="PTHR46796">
    <property type="entry name" value="HTH-TYPE TRANSCRIPTIONAL ACTIVATOR RHAS-RELATED"/>
    <property type="match status" value="1"/>
</dbReference>
<evidence type="ECO:0000313" key="5">
    <source>
        <dbReference type="EMBL" id="GGE14635.1"/>
    </source>
</evidence>
<dbReference type="RefSeq" id="WP_188762942.1">
    <property type="nucleotide sequence ID" value="NZ_BMJM01000007.1"/>
</dbReference>
<sequence length="278" mass="29724">MTAPVISQHAGPDGWWRSAVTPSNLPGIHHFADYSEATSFTARRELPHPEPVLIINLGDPIAITDGIGRRTILAAGKGFVAGLDEAPAISESSGRQSGLQVALTPLAAGALLGQPIGNFTGDVIPLDALLDDRDLADALLNAPDSTARTAILANYCAARLHAAAAPPDEITWAWQQLRTRPNLSIAALATQTGWSHRRLIAGFRSHIGLTPRRFASITRFDRLIRSAGPTKSWANLAQDAGYFDQPHMVRDFTRFSGMSPSQWLANLVPNGGGLQHPA</sequence>
<evidence type="ECO:0000313" key="6">
    <source>
        <dbReference type="Proteomes" id="UP000635071"/>
    </source>
</evidence>
<keyword evidence="6" id="KW-1185">Reference proteome</keyword>
<gene>
    <name evidence="5" type="ORF">GCM10011529_21280</name>
</gene>
<accession>A0A916ZUC0</accession>
<evidence type="ECO:0000256" key="1">
    <source>
        <dbReference type="ARBA" id="ARBA00023015"/>
    </source>
</evidence>
<name>A0A916ZUC0_9SPHN</name>
<keyword evidence="1" id="KW-0805">Transcription regulation</keyword>
<keyword evidence="2" id="KW-0238">DNA-binding</keyword>